<evidence type="ECO:0000256" key="1">
    <source>
        <dbReference type="SAM" id="Phobius"/>
    </source>
</evidence>
<feature type="transmembrane region" description="Helical" evidence="1">
    <location>
        <begin position="144"/>
        <end position="165"/>
    </location>
</feature>
<keyword evidence="1" id="KW-0812">Transmembrane</keyword>
<keyword evidence="1" id="KW-1133">Transmembrane helix</keyword>
<feature type="transmembrane region" description="Helical" evidence="1">
    <location>
        <begin position="249"/>
        <end position="266"/>
    </location>
</feature>
<dbReference type="Proteomes" id="UP000694501">
    <property type="component" value="Unassembled WGS sequence"/>
</dbReference>
<evidence type="ECO:0000313" key="3">
    <source>
        <dbReference type="Proteomes" id="UP000694501"/>
    </source>
</evidence>
<name>A0A949J9W4_9ACTN</name>
<dbReference type="EMBL" id="JAELVF020000001">
    <property type="protein sequence ID" value="MBU7596117.1"/>
    <property type="molecule type" value="Genomic_DNA"/>
</dbReference>
<sequence length="352" mass="34294">MLALRLIRGARLATLAPPALVAAASAAVGVLLLAALTQAVREPGEAATARLLWCVPPLTAVVALAVWTASGSSSATASGPAESGAESRGRAALASWRCLSAAALLGSAAALAFQTTPRTGTGGGGLTVIGASAQPAVEGAVLPLPAALTLLLVLPCATGCATALATRSRTVGRPLPALRGSLILLGCGGVAITAALVLGTASRPGAALVALGLLASGPGLTAAAGHLLTQARPGPARLLAGRALLAEPSVLGAPLGGLTALLYTVTAVRQRLTPADPAAPHIGLACAVVLLCALAGLVLAARRRTPRRTATRAALHCIGAPAGLPRRAALLRAGALLAVFLPTTAALTAQLG</sequence>
<reference evidence="2" key="1">
    <citation type="submission" date="2021-06" db="EMBL/GenBank/DDBJ databases">
        <title>Sequencing of actinobacteria type strains.</title>
        <authorList>
            <person name="Nguyen G.-S."/>
            <person name="Wentzel A."/>
        </authorList>
    </citation>
    <scope>NUCLEOTIDE SEQUENCE</scope>
    <source>
        <strain evidence="2">P38-E01</strain>
    </source>
</reference>
<keyword evidence="1" id="KW-0472">Membrane</keyword>
<keyword evidence="3" id="KW-1185">Reference proteome</keyword>
<dbReference type="RefSeq" id="WP_211042349.1">
    <property type="nucleotide sequence ID" value="NZ_JAELVF020000001.1"/>
</dbReference>
<evidence type="ECO:0000313" key="2">
    <source>
        <dbReference type="EMBL" id="MBU7596117.1"/>
    </source>
</evidence>
<gene>
    <name evidence="2" type="ORF">JGS22_000320</name>
</gene>
<feature type="transmembrane region" description="Helical" evidence="1">
    <location>
        <begin position="205"/>
        <end position="228"/>
    </location>
</feature>
<feature type="transmembrane region" description="Helical" evidence="1">
    <location>
        <begin position="329"/>
        <end position="349"/>
    </location>
</feature>
<comment type="caution">
    <text evidence="2">The sequence shown here is derived from an EMBL/GenBank/DDBJ whole genome shotgun (WGS) entry which is preliminary data.</text>
</comment>
<feature type="transmembrane region" description="Helical" evidence="1">
    <location>
        <begin position="177"/>
        <end position="199"/>
    </location>
</feature>
<feature type="transmembrane region" description="Helical" evidence="1">
    <location>
        <begin position="278"/>
        <end position="300"/>
    </location>
</feature>
<proteinExistence type="predicted"/>
<protein>
    <submittedName>
        <fullName evidence="2">Uncharacterized protein</fullName>
    </submittedName>
</protein>
<organism evidence="2 3">
    <name type="scientific">Streptomyces tardus</name>
    <dbReference type="NCBI Taxonomy" id="2780544"/>
    <lineage>
        <taxon>Bacteria</taxon>
        <taxon>Bacillati</taxon>
        <taxon>Actinomycetota</taxon>
        <taxon>Actinomycetes</taxon>
        <taxon>Kitasatosporales</taxon>
        <taxon>Streptomycetaceae</taxon>
        <taxon>Streptomyces</taxon>
    </lineage>
</organism>
<accession>A0A949J9W4</accession>
<feature type="transmembrane region" description="Helical" evidence="1">
    <location>
        <begin position="49"/>
        <end position="70"/>
    </location>
</feature>
<dbReference type="AlphaFoldDB" id="A0A949J9W4"/>